<evidence type="ECO:0000313" key="2">
    <source>
        <dbReference type="EMBL" id="GAI52385.1"/>
    </source>
</evidence>
<name>X1QN18_9ZZZZ</name>
<dbReference type="EMBL" id="BARV01037596">
    <property type="protein sequence ID" value="GAI52385.1"/>
    <property type="molecule type" value="Genomic_DNA"/>
</dbReference>
<feature type="domain" description="Biotin protein ligase C-terminal" evidence="1">
    <location>
        <begin position="1"/>
        <end position="28"/>
    </location>
</feature>
<protein>
    <recommendedName>
        <fullName evidence="1">Biotin protein ligase C-terminal domain-containing protein</fullName>
    </recommendedName>
</protein>
<dbReference type="InterPro" id="IPR008988">
    <property type="entry name" value="Transcriptional_repressor_C"/>
</dbReference>
<dbReference type="Pfam" id="PF02237">
    <property type="entry name" value="BPL_C"/>
    <property type="match status" value="1"/>
</dbReference>
<accession>X1QN18</accession>
<sequence>GKVTDVDEDGCLILDTENGSVKIVSGDVTYLY</sequence>
<dbReference type="SUPFAM" id="SSF50037">
    <property type="entry name" value="C-terminal domain of transcriptional repressors"/>
    <property type="match status" value="1"/>
</dbReference>
<comment type="caution">
    <text evidence="2">The sequence shown here is derived from an EMBL/GenBank/DDBJ whole genome shotgun (WGS) entry which is preliminary data.</text>
</comment>
<evidence type="ECO:0000259" key="1">
    <source>
        <dbReference type="Pfam" id="PF02237"/>
    </source>
</evidence>
<dbReference type="Gene3D" id="2.30.30.100">
    <property type="match status" value="1"/>
</dbReference>
<reference evidence="2" key="1">
    <citation type="journal article" date="2014" name="Front. Microbiol.">
        <title>High frequency of phylogenetically diverse reductive dehalogenase-homologous genes in deep subseafloor sedimentary metagenomes.</title>
        <authorList>
            <person name="Kawai M."/>
            <person name="Futagami T."/>
            <person name="Toyoda A."/>
            <person name="Takaki Y."/>
            <person name="Nishi S."/>
            <person name="Hori S."/>
            <person name="Arai W."/>
            <person name="Tsubouchi T."/>
            <person name="Morono Y."/>
            <person name="Uchiyama I."/>
            <person name="Ito T."/>
            <person name="Fujiyama A."/>
            <person name="Inagaki F."/>
            <person name="Takami H."/>
        </authorList>
    </citation>
    <scope>NUCLEOTIDE SEQUENCE</scope>
    <source>
        <strain evidence="2">Expedition CK06-06</strain>
    </source>
</reference>
<dbReference type="AlphaFoldDB" id="X1QN18"/>
<gene>
    <name evidence="2" type="ORF">S06H3_58124</name>
</gene>
<organism evidence="2">
    <name type="scientific">marine sediment metagenome</name>
    <dbReference type="NCBI Taxonomy" id="412755"/>
    <lineage>
        <taxon>unclassified sequences</taxon>
        <taxon>metagenomes</taxon>
        <taxon>ecological metagenomes</taxon>
    </lineage>
</organism>
<feature type="non-terminal residue" evidence="2">
    <location>
        <position position="1"/>
    </location>
</feature>
<dbReference type="InterPro" id="IPR003142">
    <property type="entry name" value="BPL_C"/>
</dbReference>
<proteinExistence type="predicted"/>